<comment type="caution">
    <text evidence="3">The sequence shown here is derived from an EMBL/GenBank/DDBJ whole genome shotgun (WGS) entry which is preliminary data.</text>
</comment>
<dbReference type="EMBL" id="JBHZQA010000035">
    <property type="protein sequence ID" value="MFE3849506.1"/>
    <property type="molecule type" value="Genomic_DNA"/>
</dbReference>
<dbReference type="InterPro" id="IPR050900">
    <property type="entry name" value="Transposase_IS3/IS150/IS904"/>
</dbReference>
<gene>
    <name evidence="3" type="ORF">ACFX5D_16240</name>
</gene>
<evidence type="ECO:0000259" key="2">
    <source>
        <dbReference type="PROSITE" id="PS50994"/>
    </source>
</evidence>
<sequence>MKQFRKVYDKAFKEKAVQLSYERTNVSELARELGVTAPQLYKWRKEFEEFGEGSFPGKGNLKLSPEQEKIHELEKRLKDAELERDILKKGNRHFFQERSMIYSFIKNNEQVFPIEKMCKVLQVSSGSYYRWKKQTITARQQRKITIKEKITLIYFESKQRYGSPRITLELWSIGYKISRITVAKYMKQLGLRSKLSKKFKVTTNSNHNYLIVENILNRGFIVKTPSKAWVSDITYIQTKEGFVYLTTIIDLYDRKIIGWSLSDGMSTDETSLKAWKMAVKNRNIEEDLIFHSDRGVQYASKKFVNVLDSYKKITRSMSRKGNCWDNAVAESFFKSLKTELIYGNKLISKEQMKLEIFEYIEIWYNRKRRHSALNYATIEEFNNQINYKNVA</sequence>
<organism evidence="3 4">
    <name type="scientific">Flavobacterium fructosi</name>
    <dbReference type="NCBI Taxonomy" id="3230416"/>
    <lineage>
        <taxon>Bacteria</taxon>
        <taxon>Pseudomonadati</taxon>
        <taxon>Bacteroidota</taxon>
        <taxon>Flavobacteriia</taxon>
        <taxon>Flavobacteriales</taxon>
        <taxon>Flavobacteriaceae</taxon>
        <taxon>Flavobacterium</taxon>
    </lineage>
</organism>
<dbReference type="InterPro" id="IPR001584">
    <property type="entry name" value="Integrase_cat-core"/>
</dbReference>
<name>A0ABW6HR24_9FLAO</name>
<evidence type="ECO:0000256" key="1">
    <source>
        <dbReference type="SAM" id="Coils"/>
    </source>
</evidence>
<dbReference type="SUPFAM" id="SSF53098">
    <property type="entry name" value="Ribonuclease H-like"/>
    <property type="match status" value="1"/>
</dbReference>
<reference evidence="3 4" key="1">
    <citation type="submission" date="2024-06" db="EMBL/GenBank/DDBJ databases">
        <title>Flavobacterium spp. isolated from glacier.</title>
        <authorList>
            <person name="Han D."/>
        </authorList>
    </citation>
    <scope>NUCLEOTIDE SEQUENCE [LARGE SCALE GENOMIC DNA]</scope>
    <source>
        <strain evidence="3 4">LB3P45</strain>
    </source>
</reference>
<dbReference type="Proteomes" id="UP001600039">
    <property type="component" value="Unassembled WGS sequence"/>
</dbReference>
<feature type="domain" description="Integrase catalytic" evidence="2">
    <location>
        <begin position="221"/>
        <end position="385"/>
    </location>
</feature>
<dbReference type="NCBIfam" id="NF033516">
    <property type="entry name" value="transpos_IS3"/>
    <property type="match status" value="1"/>
</dbReference>
<dbReference type="RefSeq" id="WP_379859241.1">
    <property type="nucleotide sequence ID" value="NZ_JBHZQA010000035.1"/>
</dbReference>
<dbReference type="PANTHER" id="PTHR46889:SF4">
    <property type="entry name" value="TRANSPOSASE INSO FOR INSERTION SEQUENCE ELEMENT IS911B-RELATED"/>
    <property type="match status" value="1"/>
</dbReference>
<evidence type="ECO:0000313" key="4">
    <source>
        <dbReference type="Proteomes" id="UP001600039"/>
    </source>
</evidence>
<dbReference type="Pfam" id="PF13276">
    <property type="entry name" value="HTH_21"/>
    <property type="match status" value="1"/>
</dbReference>
<keyword evidence="1" id="KW-0175">Coiled coil</keyword>
<dbReference type="InterPro" id="IPR012337">
    <property type="entry name" value="RNaseH-like_sf"/>
</dbReference>
<dbReference type="Pfam" id="PF01527">
    <property type="entry name" value="HTH_Tnp_1"/>
    <property type="match status" value="1"/>
</dbReference>
<dbReference type="Gene3D" id="3.30.420.10">
    <property type="entry name" value="Ribonuclease H-like superfamily/Ribonuclease H"/>
    <property type="match status" value="1"/>
</dbReference>
<evidence type="ECO:0000313" key="3">
    <source>
        <dbReference type="EMBL" id="MFE3849506.1"/>
    </source>
</evidence>
<dbReference type="PROSITE" id="PS50994">
    <property type="entry name" value="INTEGRASE"/>
    <property type="match status" value="1"/>
</dbReference>
<dbReference type="InterPro" id="IPR025948">
    <property type="entry name" value="HTH-like_dom"/>
</dbReference>
<dbReference type="SUPFAM" id="SSF46689">
    <property type="entry name" value="Homeodomain-like"/>
    <property type="match status" value="1"/>
</dbReference>
<dbReference type="InterPro" id="IPR009057">
    <property type="entry name" value="Homeodomain-like_sf"/>
</dbReference>
<keyword evidence="4" id="KW-1185">Reference proteome</keyword>
<accession>A0ABW6HR24</accession>
<dbReference type="Pfam" id="PF00665">
    <property type="entry name" value="rve"/>
    <property type="match status" value="1"/>
</dbReference>
<dbReference type="InterPro" id="IPR002514">
    <property type="entry name" value="Transposase_8"/>
</dbReference>
<feature type="coiled-coil region" evidence="1">
    <location>
        <begin position="63"/>
        <end position="90"/>
    </location>
</feature>
<dbReference type="InterPro" id="IPR048020">
    <property type="entry name" value="Transpos_IS3"/>
</dbReference>
<proteinExistence type="predicted"/>
<dbReference type="Pfam" id="PF13333">
    <property type="entry name" value="rve_2"/>
    <property type="match status" value="1"/>
</dbReference>
<protein>
    <submittedName>
        <fullName evidence="3">IS3 family transposase</fullName>
    </submittedName>
</protein>
<dbReference type="InterPro" id="IPR036397">
    <property type="entry name" value="RNaseH_sf"/>
</dbReference>
<dbReference type="PANTHER" id="PTHR46889">
    <property type="entry name" value="TRANSPOSASE INSF FOR INSERTION SEQUENCE IS3B-RELATED"/>
    <property type="match status" value="1"/>
</dbReference>